<name>A0A7R9FN17_9NEOP</name>
<evidence type="ECO:0000313" key="1">
    <source>
        <dbReference type="EMBL" id="CAD7455427.1"/>
    </source>
</evidence>
<accession>A0A7R9FN17</accession>
<sequence>MAAVVRGPYPRNTSAHPSYTPLRNRKLHYIRCRGSAYLPTKQLNATPYVTKQQQPTRFNERLSVELDPERRIDGSRTSVQVQSRSEEHISTYTLVFPLMFVLQSFTSLSEAHSHSREVSGYIISTNVSIIEKAETVVRAALI</sequence>
<organism evidence="1">
    <name type="scientific">Timema tahoe</name>
    <dbReference type="NCBI Taxonomy" id="61484"/>
    <lineage>
        <taxon>Eukaryota</taxon>
        <taxon>Metazoa</taxon>
        <taxon>Ecdysozoa</taxon>
        <taxon>Arthropoda</taxon>
        <taxon>Hexapoda</taxon>
        <taxon>Insecta</taxon>
        <taxon>Pterygota</taxon>
        <taxon>Neoptera</taxon>
        <taxon>Polyneoptera</taxon>
        <taxon>Phasmatodea</taxon>
        <taxon>Timematodea</taxon>
        <taxon>Timematoidea</taxon>
        <taxon>Timematidae</taxon>
        <taxon>Timema</taxon>
    </lineage>
</organism>
<reference evidence="1" key="1">
    <citation type="submission" date="2020-11" db="EMBL/GenBank/DDBJ databases">
        <authorList>
            <person name="Tran Van P."/>
        </authorList>
    </citation>
    <scope>NUCLEOTIDE SEQUENCE</scope>
</reference>
<dbReference type="AlphaFoldDB" id="A0A7R9FN17"/>
<gene>
    <name evidence="1" type="ORF">TTEB3V08_LOCUS3496</name>
</gene>
<protein>
    <submittedName>
        <fullName evidence="1">Uncharacterized protein</fullName>
    </submittedName>
</protein>
<proteinExistence type="predicted"/>
<dbReference type="EMBL" id="OE000908">
    <property type="protein sequence ID" value="CAD7455427.1"/>
    <property type="molecule type" value="Genomic_DNA"/>
</dbReference>